<dbReference type="Gene3D" id="1.20.1250.20">
    <property type="entry name" value="MFS general substrate transporter like domains"/>
    <property type="match status" value="2"/>
</dbReference>
<keyword evidence="4 7" id="KW-1133">Transmembrane helix</keyword>
<evidence type="ECO:0000313" key="9">
    <source>
        <dbReference type="Proteomes" id="UP000245884"/>
    </source>
</evidence>
<organism evidence="8 9">
    <name type="scientific">Jaminaea rosea</name>
    <dbReference type="NCBI Taxonomy" id="1569628"/>
    <lineage>
        <taxon>Eukaryota</taxon>
        <taxon>Fungi</taxon>
        <taxon>Dikarya</taxon>
        <taxon>Basidiomycota</taxon>
        <taxon>Ustilaginomycotina</taxon>
        <taxon>Exobasidiomycetes</taxon>
        <taxon>Microstromatales</taxon>
        <taxon>Microstromatales incertae sedis</taxon>
        <taxon>Jaminaea</taxon>
    </lineage>
</organism>
<dbReference type="AlphaFoldDB" id="A0A316UWW3"/>
<feature type="region of interest" description="Disordered" evidence="6">
    <location>
        <begin position="779"/>
        <end position="852"/>
    </location>
</feature>
<feature type="compositionally biased region" description="Basic and acidic residues" evidence="6">
    <location>
        <begin position="723"/>
        <end position="736"/>
    </location>
</feature>
<feature type="compositionally biased region" description="Gly residues" evidence="6">
    <location>
        <begin position="112"/>
        <end position="123"/>
    </location>
</feature>
<feature type="transmembrane region" description="Helical" evidence="7">
    <location>
        <begin position="200"/>
        <end position="228"/>
    </location>
</feature>
<dbReference type="InterPro" id="IPR011701">
    <property type="entry name" value="MFS"/>
</dbReference>
<dbReference type="GeneID" id="37026517"/>
<feature type="transmembrane region" description="Helical" evidence="7">
    <location>
        <begin position="273"/>
        <end position="292"/>
    </location>
</feature>
<evidence type="ECO:0000256" key="7">
    <source>
        <dbReference type="SAM" id="Phobius"/>
    </source>
</evidence>
<dbReference type="RefSeq" id="XP_025364412.1">
    <property type="nucleotide sequence ID" value="XM_025504694.1"/>
</dbReference>
<evidence type="ECO:0000256" key="1">
    <source>
        <dbReference type="ARBA" id="ARBA00004141"/>
    </source>
</evidence>
<feature type="compositionally biased region" description="Polar residues" evidence="6">
    <location>
        <begin position="792"/>
        <end position="807"/>
    </location>
</feature>
<feature type="transmembrane region" description="Helical" evidence="7">
    <location>
        <begin position="240"/>
        <end position="261"/>
    </location>
</feature>
<feature type="transmembrane region" description="Helical" evidence="7">
    <location>
        <begin position="1062"/>
        <end position="1086"/>
    </location>
</feature>
<dbReference type="OrthoDB" id="10262656at2759"/>
<evidence type="ECO:0000313" key="8">
    <source>
        <dbReference type="EMBL" id="PWN29800.1"/>
    </source>
</evidence>
<keyword evidence="9" id="KW-1185">Reference proteome</keyword>
<dbReference type="PANTHER" id="PTHR23504:SF17">
    <property type="entry name" value="MAJOR FACILITATOR SUPERFAMILY (MFS) PROFILE DOMAIN-CONTAINING PROTEIN"/>
    <property type="match status" value="1"/>
</dbReference>
<feature type="transmembrane region" description="Helical" evidence="7">
    <location>
        <begin position="876"/>
        <end position="895"/>
    </location>
</feature>
<feature type="compositionally biased region" description="Gly residues" evidence="6">
    <location>
        <begin position="9"/>
        <end position="20"/>
    </location>
</feature>
<feature type="transmembrane region" description="Helical" evidence="7">
    <location>
        <begin position="986"/>
        <end position="1012"/>
    </location>
</feature>
<proteinExistence type="predicted"/>
<feature type="compositionally biased region" description="Polar residues" evidence="6">
    <location>
        <begin position="453"/>
        <end position="470"/>
    </location>
</feature>
<feature type="compositionally biased region" description="Polar residues" evidence="6">
    <location>
        <begin position="85"/>
        <end position="96"/>
    </location>
</feature>
<evidence type="ECO:0000256" key="6">
    <source>
        <dbReference type="SAM" id="MobiDB-lite"/>
    </source>
</evidence>
<feature type="region of interest" description="Disordered" evidence="6">
    <location>
        <begin position="156"/>
        <end position="189"/>
    </location>
</feature>
<dbReference type="InterPro" id="IPR036259">
    <property type="entry name" value="MFS_trans_sf"/>
</dbReference>
<feature type="transmembrane region" description="Helical" evidence="7">
    <location>
        <begin position="925"/>
        <end position="942"/>
    </location>
</feature>
<feature type="region of interest" description="Disordered" evidence="6">
    <location>
        <begin position="1"/>
        <end position="144"/>
    </location>
</feature>
<dbReference type="PRINTS" id="PR01035">
    <property type="entry name" value="TCRTETA"/>
</dbReference>
<keyword evidence="5 7" id="KW-0472">Membrane</keyword>
<sequence length="1093" mass="114124">MTAGSGTNSSGGAGGGGGGGHSERPSEEGGLSVDTSSTTGGGGGSSPSATAPRRGSKRPPPSIAASSQLDPRSSMSFKKRSNSSTNPNSRGASFSVASRGGGTAGRSFSGFLFGGGGGGGGGSRRPSTSNDPNAQQRRSLAVPGVERWRNMRRAQTLSVHPPIAGDPEDPSSWSFPEPKPQIPSLLPNQNANPDATPLPLLPFTVLCLVCFGEFSSSGVAGPFLFFMIDSFNVGGESQVGFWAGITASVFFFAQFLTSLLWSSIADRYGRRAVLLASLCGNALTLAIFGASTNLKMALTVRMAQGLFNGAVGVAKGAIRDLTDPTNEGRAYAILGFAWGFGGIAGPILGGILEHPAEKFPGVFGGIKLFETYPYLLPCLAGASFTTLGAILSLFIGPDGGPRQGQIRLQEGEGEVAQTTSNANAAGRSGLAAVAASAGQRISGLFGNDDDSNQGHTAQASQISLGRTSSAIHAPDGLPRTFTQQVDEETGGPPSPLDSDDEGTIVTRRSGRTHGGGRGRSDWDSRLGLGFSSSGAAPSASGFSRTEERRRGVLGGGSAYGYDSNRFSTISAGGEGLRSRNNRISAIQQQEFGSQPRRGSNATGVNRYSYTPSAMGSAYNYAPDFEAVGEDPNLAPAPRKLNFAQRFLLANDDAVLSITDLWVAAAINGDEASYAAVEEDDLDEGDERDGEGDGDGEGEGDSQAIDSSFDIDSTDELDEDDEVGAGRERLDSMDNSRLRPYLPPLNIAQRRGSRGTRMGSMRLPSFNAARVPSLYNNTGIDLPSPWSEGPTPTEENPSGSTFATSNINAPAAGQSRYDPTLAGIPESASARNTLGKAAGSEEQQRLLAAQSSSSNYAATDATAKKSSASGPSAPPSLWSLLPMTIIAHYGLLAFHSATFDQVFMAFLVTPFPSGGLGLTAAHYAELISAMAFCQIGFQFYFYPKIGPPQGKWSHLAMMRLGTALYLPTYILFPLLRRFLHPQTDAAVMTFMIIFASMRWLANICAFTAVSILMNALTPPNLVPLANGLAQTTSSAARFVGPIVGGIVWAKGIQPGFEDRAWPWSYQLGFVFVGLAGFTGFLHATLVLKGASANA</sequence>
<evidence type="ECO:0008006" key="10">
    <source>
        <dbReference type="Google" id="ProtNLM"/>
    </source>
</evidence>
<dbReference type="GO" id="GO:0022857">
    <property type="term" value="F:transmembrane transporter activity"/>
    <property type="evidence" value="ECO:0007669"/>
    <property type="project" value="InterPro"/>
</dbReference>
<feature type="compositionally biased region" description="Acidic residues" evidence="6">
    <location>
        <begin position="711"/>
        <end position="722"/>
    </location>
</feature>
<gene>
    <name evidence="8" type="ORF">BDZ90DRAFT_226030</name>
</gene>
<accession>A0A316UWW3</accession>
<dbReference type="EMBL" id="KZ819663">
    <property type="protein sequence ID" value="PWN29800.1"/>
    <property type="molecule type" value="Genomic_DNA"/>
</dbReference>
<protein>
    <recommendedName>
        <fullName evidence="10">Major facilitator superfamily MFS-1</fullName>
    </recommendedName>
</protein>
<evidence type="ECO:0000256" key="5">
    <source>
        <dbReference type="ARBA" id="ARBA00023136"/>
    </source>
</evidence>
<feature type="region of interest" description="Disordered" evidence="6">
    <location>
        <begin position="444"/>
        <end position="528"/>
    </location>
</feature>
<keyword evidence="2" id="KW-0813">Transport</keyword>
<dbReference type="GO" id="GO:0016020">
    <property type="term" value="C:membrane"/>
    <property type="evidence" value="ECO:0007669"/>
    <property type="project" value="UniProtKB-SubCell"/>
</dbReference>
<dbReference type="SUPFAM" id="SSF103473">
    <property type="entry name" value="MFS general substrate transporter"/>
    <property type="match status" value="2"/>
</dbReference>
<feature type="compositionally biased region" description="Acidic residues" evidence="6">
    <location>
        <begin position="676"/>
        <end position="699"/>
    </location>
</feature>
<dbReference type="PANTHER" id="PTHR23504">
    <property type="entry name" value="MAJOR FACILITATOR SUPERFAMILY DOMAIN-CONTAINING PROTEIN 10"/>
    <property type="match status" value="1"/>
</dbReference>
<evidence type="ECO:0000256" key="4">
    <source>
        <dbReference type="ARBA" id="ARBA00022989"/>
    </source>
</evidence>
<feature type="region of interest" description="Disordered" evidence="6">
    <location>
        <begin position="673"/>
        <end position="759"/>
    </location>
</feature>
<dbReference type="Proteomes" id="UP000245884">
    <property type="component" value="Unassembled WGS sequence"/>
</dbReference>
<feature type="transmembrane region" description="Helical" evidence="7">
    <location>
        <begin position="330"/>
        <end position="352"/>
    </location>
</feature>
<reference evidence="8 9" key="1">
    <citation type="journal article" date="2018" name="Mol. Biol. Evol.">
        <title>Broad Genomic Sampling Reveals a Smut Pathogenic Ancestry of the Fungal Clade Ustilaginomycotina.</title>
        <authorList>
            <person name="Kijpornyongpan T."/>
            <person name="Mondo S.J."/>
            <person name="Barry K."/>
            <person name="Sandor L."/>
            <person name="Lee J."/>
            <person name="Lipzen A."/>
            <person name="Pangilinan J."/>
            <person name="LaButti K."/>
            <person name="Hainaut M."/>
            <person name="Henrissat B."/>
            <person name="Grigoriev I.V."/>
            <person name="Spatafora J.W."/>
            <person name="Aime M.C."/>
        </authorList>
    </citation>
    <scope>NUCLEOTIDE SEQUENCE [LARGE SCALE GENOMIC DNA]</scope>
    <source>
        <strain evidence="8 9">MCA 5214</strain>
    </source>
</reference>
<feature type="transmembrane region" description="Helical" evidence="7">
    <location>
        <begin position="372"/>
        <end position="395"/>
    </location>
</feature>
<keyword evidence="3 7" id="KW-0812">Transmembrane</keyword>
<dbReference type="InterPro" id="IPR001958">
    <property type="entry name" value="Tet-R_TetA/multi-R_MdtG-like"/>
</dbReference>
<evidence type="ECO:0000256" key="2">
    <source>
        <dbReference type="ARBA" id="ARBA00022448"/>
    </source>
</evidence>
<dbReference type="Pfam" id="PF07690">
    <property type="entry name" value="MFS_1"/>
    <property type="match status" value="1"/>
</dbReference>
<feature type="transmembrane region" description="Helical" evidence="7">
    <location>
        <begin position="954"/>
        <end position="974"/>
    </location>
</feature>
<evidence type="ECO:0000256" key="3">
    <source>
        <dbReference type="ARBA" id="ARBA00022692"/>
    </source>
</evidence>
<name>A0A316UWW3_9BASI</name>
<comment type="subcellular location">
    <subcellularLocation>
        <location evidence="1">Membrane</location>
        <topology evidence="1">Multi-pass membrane protein</topology>
    </subcellularLocation>
</comment>
<feature type="compositionally biased region" description="Polar residues" evidence="6">
    <location>
        <begin position="126"/>
        <end position="138"/>
    </location>
</feature>